<reference evidence="1" key="1">
    <citation type="submission" date="2021-05" db="EMBL/GenBank/DDBJ databases">
        <authorList>
            <person name="Alioto T."/>
            <person name="Alioto T."/>
            <person name="Gomez Garrido J."/>
        </authorList>
    </citation>
    <scope>NUCLEOTIDE SEQUENCE</scope>
</reference>
<accession>A0A8D8YN78</accession>
<organism evidence="1">
    <name type="scientific">Cacopsylla melanoneura</name>
    <dbReference type="NCBI Taxonomy" id="428564"/>
    <lineage>
        <taxon>Eukaryota</taxon>
        <taxon>Metazoa</taxon>
        <taxon>Ecdysozoa</taxon>
        <taxon>Arthropoda</taxon>
        <taxon>Hexapoda</taxon>
        <taxon>Insecta</taxon>
        <taxon>Pterygota</taxon>
        <taxon>Neoptera</taxon>
        <taxon>Paraneoptera</taxon>
        <taxon>Hemiptera</taxon>
        <taxon>Sternorrhyncha</taxon>
        <taxon>Psylloidea</taxon>
        <taxon>Psyllidae</taxon>
        <taxon>Psyllinae</taxon>
        <taxon>Cacopsylla</taxon>
    </lineage>
</organism>
<proteinExistence type="predicted"/>
<protein>
    <submittedName>
        <fullName evidence="1">Uncharacterized protein</fullName>
    </submittedName>
</protein>
<name>A0A8D8YN78_9HEMI</name>
<dbReference type="EMBL" id="HBUF01385342">
    <property type="protein sequence ID" value="CAG6731950.1"/>
    <property type="molecule type" value="Transcribed_RNA"/>
</dbReference>
<sequence>MLIVWDQRVLYLSQKTNVHRTTTSYHLSPQISSQIQRELLAIIQSIVTVLVIRAQWACQKKTWNQFVHQKTILVNQVLLYILEPKEDDHLMLTASGLKTMKVRLRRKLDLR</sequence>
<evidence type="ECO:0000313" key="1">
    <source>
        <dbReference type="EMBL" id="CAG6731950.1"/>
    </source>
</evidence>
<dbReference type="AlphaFoldDB" id="A0A8D8YN78"/>